<dbReference type="Proteomes" id="UP000199345">
    <property type="component" value="Unassembled WGS sequence"/>
</dbReference>
<dbReference type="AlphaFoldDB" id="A0A1H9YNP0"/>
<keyword evidence="2" id="KW-1185">Reference proteome</keyword>
<proteinExistence type="predicted"/>
<protein>
    <submittedName>
        <fullName evidence="1">Uncharacterized protein</fullName>
    </submittedName>
</protein>
<gene>
    <name evidence="1" type="ORF">SAMN05216326_10289</name>
</gene>
<dbReference type="EMBL" id="FOIA01000002">
    <property type="protein sequence ID" value="SES70632.1"/>
    <property type="molecule type" value="Genomic_DNA"/>
</dbReference>
<evidence type="ECO:0000313" key="1">
    <source>
        <dbReference type="EMBL" id="SES70632.1"/>
    </source>
</evidence>
<evidence type="ECO:0000313" key="2">
    <source>
        <dbReference type="Proteomes" id="UP000199345"/>
    </source>
</evidence>
<name>A0A1H9YNP0_9PROT</name>
<sequence>MYASRYKVTGVIDQLAIDQYAHWPYLVLSGLSWSGIFNPKTRGSLYQ</sequence>
<accession>A0A1H9YNP0</accession>
<reference evidence="2" key="1">
    <citation type="submission" date="2016-10" db="EMBL/GenBank/DDBJ databases">
        <authorList>
            <person name="Varghese N."/>
            <person name="Submissions S."/>
        </authorList>
    </citation>
    <scope>NUCLEOTIDE SEQUENCE [LARGE SCALE GENOMIC DNA]</scope>
    <source>
        <strain evidence="2">Nm71</strain>
    </source>
</reference>
<organism evidence="1 2">
    <name type="scientific">Nitrosomonas marina</name>
    <dbReference type="NCBI Taxonomy" id="917"/>
    <lineage>
        <taxon>Bacteria</taxon>
        <taxon>Pseudomonadati</taxon>
        <taxon>Pseudomonadota</taxon>
        <taxon>Betaproteobacteria</taxon>
        <taxon>Nitrosomonadales</taxon>
        <taxon>Nitrosomonadaceae</taxon>
        <taxon>Nitrosomonas</taxon>
    </lineage>
</organism>